<keyword evidence="1" id="KW-0539">Nucleus</keyword>
<dbReference type="GO" id="GO:0005634">
    <property type="term" value="C:nucleus"/>
    <property type="evidence" value="ECO:0007669"/>
    <property type="project" value="UniProtKB-SubCell"/>
</dbReference>
<protein>
    <submittedName>
        <fullName evidence="3">(California timema) hypothetical protein</fullName>
    </submittedName>
</protein>
<dbReference type="EMBL" id="OE179222">
    <property type="protein sequence ID" value="CAD7568095.1"/>
    <property type="molecule type" value="Genomic_DNA"/>
</dbReference>
<dbReference type="PANTHER" id="PTHR11037:SF20">
    <property type="entry name" value="PROTEIN GRAINYHEAD"/>
    <property type="match status" value="1"/>
</dbReference>
<organism evidence="3">
    <name type="scientific">Timema californicum</name>
    <name type="common">California timema</name>
    <name type="synonym">Walking stick</name>
    <dbReference type="NCBI Taxonomy" id="61474"/>
    <lineage>
        <taxon>Eukaryota</taxon>
        <taxon>Metazoa</taxon>
        <taxon>Ecdysozoa</taxon>
        <taxon>Arthropoda</taxon>
        <taxon>Hexapoda</taxon>
        <taxon>Insecta</taxon>
        <taxon>Pterygota</taxon>
        <taxon>Neoptera</taxon>
        <taxon>Polyneoptera</taxon>
        <taxon>Phasmatodea</taxon>
        <taxon>Timematodea</taxon>
        <taxon>Timematoidea</taxon>
        <taxon>Timematidae</taxon>
        <taxon>Timema</taxon>
    </lineage>
</organism>
<proteinExistence type="predicted"/>
<gene>
    <name evidence="3" type="ORF">TCMB3V08_LOCUS870</name>
</gene>
<comment type="subcellular location">
    <subcellularLocation>
        <location evidence="1">Nucleus</location>
    </subcellularLocation>
</comment>
<dbReference type="PANTHER" id="PTHR11037">
    <property type="entry name" value="TRANSCRIPTION FACTOR CP2"/>
    <property type="match status" value="1"/>
</dbReference>
<sequence>MRSTKCNNNYVSFCHRKLPMDVQDTKNSVGLAGCIEEVSHNAIAVYWNPLESSAKINIAVQCLSTDFSSQKGVKVIGLGASGPRAVFTVTPALRAPFVRSAGHCAKSQANSRSSLFWALAVKHAWLNACLRDRQSKTLPCLADLKIADFHQETETPRSKPTRHTMKNLTICPFLCRVGKKYVDNSLSADNFMGESRLGDFKGTLDFLVPPSRTL</sequence>
<dbReference type="InterPro" id="IPR040167">
    <property type="entry name" value="TF_CP2-like"/>
</dbReference>
<dbReference type="PROSITE" id="PS51968">
    <property type="entry name" value="GRH_CP2_DB"/>
    <property type="match status" value="1"/>
</dbReference>
<accession>A0A7R9IW97</accession>
<evidence type="ECO:0000256" key="1">
    <source>
        <dbReference type="PROSITE-ProRule" id="PRU01313"/>
    </source>
</evidence>
<evidence type="ECO:0000259" key="2">
    <source>
        <dbReference type="PROSITE" id="PS51968"/>
    </source>
</evidence>
<evidence type="ECO:0000313" key="3">
    <source>
        <dbReference type="EMBL" id="CAD7568095.1"/>
    </source>
</evidence>
<dbReference type="InterPro" id="IPR007604">
    <property type="entry name" value="CP2"/>
</dbReference>
<name>A0A7R9IW97_TIMCA</name>
<dbReference type="AlphaFoldDB" id="A0A7R9IW97"/>
<dbReference type="GO" id="GO:0000978">
    <property type="term" value="F:RNA polymerase II cis-regulatory region sequence-specific DNA binding"/>
    <property type="evidence" value="ECO:0007669"/>
    <property type="project" value="TreeGrafter"/>
</dbReference>
<feature type="domain" description="Grh/CP2 DB" evidence="2">
    <location>
        <begin position="1"/>
        <end position="214"/>
    </location>
</feature>
<dbReference type="Pfam" id="PF04516">
    <property type="entry name" value="CP2"/>
    <property type="match status" value="1"/>
</dbReference>
<reference evidence="3" key="1">
    <citation type="submission" date="2020-11" db="EMBL/GenBank/DDBJ databases">
        <authorList>
            <person name="Tran Van P."/>
        </authorList>
    </citation>
    <scope>NUCLEOTIDE SEQUENCE</scope>
</reference>
<keyword evidence="1" id="KW-0238">DNA-binding</keyword>
<dbReference type="GO" id="GO:0001228">
    <property type="term" value="F:DNA-binding transcription activator activity, RNA polymerase II-specific"/>
    <property type="evidence" value="ECO:0007669"/>
    <property type="project" value="TreeGrafter"/>
</dbReference>